<evidence type="ECO:0000256" key="1">
    <source>
        <dbReference type="SAM" id="MobiDB-lite"/>
    </source>
</evidence>
<accession>A0A5C3L471</accession>
<evidence type="ECO:0000313" key="3">
    <source>
        <dbReference type="Proteomes" id="UP000307440"/>
    </source>
</evidence>
<dbReference type="STRING" id="230819.A0A5C3L471"/>
<keyword evidence="3" id="KW-1185">Reference proteome</keyword>
<evidence type="ECO:0000313" key="2">
    <source>
        <dbReference type="EMBL" id="TFK27478.1"/>
    </source>
</evidence>
<organism evidence="2 3">
    <name type="scientific">Coprinopsis marcescibilis</name>
    <name type="common">Agaric fungus</name>
    <name type="synonym">Psathyrella marcescibilis</name>
    <dbReference type="NCBI Taxonomy" id="230819"/>
    <lineage>
        <taxon>Eukaryota</taxon>
        <taxon>Fungi</taxon>
        <taxon>Dikarya</taxon>
        <taxon>Basidiomycota</taxon>
        <taxon>Agaricomycotina</taxon>
        <taxon>Agaricomycetes</taxon>
        <taxon>Agaricomycetidae</taxon>
        <taxon>Agaricales</taxon>
        <taxon>Agaricineae</taxon>
        <taxon>Psathyrellaceae</taxon>
        <taxon>Coprinopsis</taxon>
    </lineage>
</organism>
<dbReference type="OrthoDB" id="5979581at2759"/>
<proteinExistence type="predicted"/>
<gene>
    <name evidence="2" type="ORF">FA15DRAFT_701879</name>
</gene>
<sequence>MNAGCSRLRTGSDSGAPPALVAAIPNPRLCDTPRLLLEHTIFADFGQSYTAHSPPPSYVHRTMLGTVEMLGQLPEPWWGAFEERSRWFEQDGRPRSELEQERSGVLQIAYPTSIRETLRDIGAQDESDVDYVPPGPMFEKRGVGASPTRCP</sequence>
<reference evidence="2 3" key="1">
    <citation type="journal article" date="2019" name="Nat. Ecol. Evol.">
        <title>Megaphylogeny resolves global patterns of mushroom evolution.</title>
        <authorList>
            <person name="Varga T."/>
            <person name="Krizsan K."/>
            <person name="Foldi C."/>
            <person name="Dima B."/>
            <person name="Sanchez-Garcia M."/>
            <person name="Sanchez-Ramirez S."/>
            <person name="Szollosi G.J."/>
            <person name="Szarkandi J.G."/>
            <person name="Papp V."/>
            <person name="Albert L."/>
            <person name="Andreopoulos W."/>
            <person name="Angelini C."/>
            <person name="Antonin V."/>
            <person name="Barry K.W."/>
            <person name="Bougher N.L."/>
            <person name="Buchanan P."/>
            <person name="Buyck B."/>
            <person name="Bense V."/>
            <person name="Catcheside P."/>
            <person name="Chovatia M."/>
            <person name="Cooper J."/>
            <person name="Damon W."/>
            <person name="Desjardin D."/>
            <person name="Finy P."/>
            <person name="Geml J."/>
            <person name="Haridas S."/>
            <person name="Hughes K."/>
            <person name="Justo A."/>
            <person name="Karasinski D."/>
            <person name="Kautmanova I."/>
            <person name="Kiss B."/>
            <person name="Kocsube S."/>
            <person name="Kotiranta H."/>
            <person name="LaButti K.M."/>
            <person name="Lechner B.E."/>
            <person name="Liimatainen K."/>
            <person name="Lipzen A."/>
            <person name="Lukacs Z."/>
            <person name="Mihaltcheva S."/>
            <person name="Morgado L.N."/>
            <person name="Niskanen T."/>
            <person name="Noordeloos M.E."/>
            <person name="Ohm R.A."/>
            <person name="Ortiz-Santana B."/>
            <person name="Ovrebo C."/>
            <person name="Racz N."/>
            <person name="Riley R."/>
            <person name="Savchenko A."/>
            <person name="Shiryaev A."/>
            <person name="Soop K."/>
            <person name="Spirin V."/>
            <person name="Szebenyi C."/>
            <person name="Tomsovsky M."/>
            <person name="Tulloss R.E."/>
            <person name="Uehling J."/>
            <person name="Grigoriev I.V."/>
            <person name="Vagvolgyi C."/>
            <person name="Papp T."/>
            <person name="Martin F.M."/>
            <person name="Miettinen O."/>
            <person name="Hibbett D.S."/>
            <person name="Nagy L.G."/>
        </authorList>
    </citation>
    <scope>NUCLEOTIDE SEQUENCE [LARGE SCALE GENOMIC DNA]</scope>
    <source>
        <strain evidence="2 3">CBS 121175</strain>
    </source>
</reference>
<feature type="region of interest" description="Disordered" evidence="1">
    <location>
        <begin position="120"/>
        <end position="151"/>
    </location>
</feature>
<dbReference type="EMBL" id="ML210164">
    <property type="protein sequence ID" value="TFK27478.1"/>
    <property type="molecule type" value="Genomic_DNA"/>
</dbReference>
<dbReference type="AlphaFoldDB" id="A0A5C3L471"/>
<name>A0A5C3L471_COPMA</name>
<dbReference type="Proteomes" id="UP000307440">
    <property type="component" value="Unassembled WGS sequence"/>
</dbReference>
<protein>
    <submittedName>
        <fullName evidence="2">Uncharacterized protein</fullName>
    </submittedName>
</protein>